<feature type="chain" id="PRO_5041954536" evidence="1">
    <location>
        <begin position="28"/>
        <end position="85"/>
    </location>
</feature>
<organism evidence="2 3">
    <name type="scientific">Mesorhabditis belari</name>
    <dbReference type="NCBI Taxonomy" id="2138241"/>
    <lineage>
        <taxon>Eukaryota</taxon>
        <taxon>Metazoa</taxon>
        <taxon>Ecdysozoa</taxon>
        <taxon>Nematoda</taxon>
        <taxon>Chromadorea</taxon>
        <taxon>Rhabditida</taxon>
        <taxon>Rhabditina</taxon>
        <taxon>Rhabditomorpha</taxon>
        <taxon>Rhabditoidea</taxon>
        <taxon>Rhabditidae</taxon>
        <taxon>Mesorhabditinae</taxon>
        <taxon>Mesorhabditis</taxon>
    </lineage>
</organism>
<evidence type="ECO:0000313" key="3">
    <source>
        <dbReference type="WBParaSite" id="MBELARI_LOCUS18484"/>
    </source>
</evidence>
<protein>
    <submittedName>
        <fullName evidence="3">Uncharacterized protein</fullName>
    </submittedName>
</protein>
<accession>A0AAF3EWI2</accession>
<proteinExistence type="predicted"/>
<evidence type="ECO:0000313" key="2">
    <source>
        <dbReference type="Proteomes" id="UP000887575"/>
    </source>
</evidence>
<keyword evidence="1" id="KW-0732">Signal</keyword>
<dbReference type="WBParaSite" id="MBELARI_LOCUS18484">
    <property type="protein sequence ID" value="MBELARI_LOCUS18484"/>
    <property type="gene ID" value="MBELARI_LOCUS18484"/>
</dbReference>
<evidence type="ECO:0000256" key="1">
    <source>
        <dbReference type="SAM" id="SignalP"/>
    </source>
</evidence>
<reference evidence="3" key="1">
    <citation type="submission" date="2024-02" db="UniProtKB">
        <authorList>
            <consortium name="WormBaseParasite"/>
        </authorList>
    </citation>
    <scope>IDENTIFICATION</scope>
</reference>
<name>A0AAF3EWI2_9BILA</name>
<dbReference type="Proteomes" id="UP000887575">
    <property type="component" value="Unassembled WGS sequence"/>
</dbReference>
<keyword evidence="2" id="KW-1185">Reference proteome</keyword>
<feature type="signal peptide" evidence="1">
    <location>
        <begin position="1"/>
        <end position="27"/>
    </location>
</feature>
<dbReference type="AlphaFoldDB" id="A0AAF3EWI2"/>
<sequence>MYLFGRLSRLPVLLLITLFSFTSIVRSLEFEDPPYGQSVYDIEMPKRNYYQHVWRQIHMNMPREQQGKRAEKLSKVRANAYYRLG</sequence>